<evidence type="ECO:0000313" key="2">
    <source>
        <dbReference type="Proteomes" id="UP000824469"/>
    </source>
</evidence>
<protein>
    <submittedName>
        <fullName evidence="1">Uncharacterized protein</fullName>
    </submittedName>
</protein>
<proteinExistence type="predicted"/>
<dbReference type="EMBL" id="JAHRHJ020003243">
    <property type="protein sequence ID" value="KAH9292161.1"/>
    <property type="molecule type" value="Genomic_DNA"/>
</dbReference>
<feature type="non-terminal residue" evidence="1">
    <location>
        <position position="59"/>
    </location>
</feature>
<evidence type="ECO:0000313" key="1">
    <source>
        <dbReference type="EMBL" id="KAH9292161.1"/>
    </source>
</evidence>
<dbReference type="Proteomes" id="UP000824469">
    <property type="component" value="Unassembled WGS sequence"/>
</dbReference>
<gene>
    <name evidence="1" type="ORF">KI387_042660</name>
</gene>
<feature type="non-terminal residue" evidence="1">
    <location>
        <position position="1"/>
    </location>
</feature>
<reference evidence="1 2" key="1">
    <citation type="journal article" date="2021" name="Nat. Plants">
        <title>The Taxus genome provides insights into paclitaxel biosynthesis.</title>
        <authorList>
            <person name="Xiong X."/>
            <person name="Gou J."/>
            <person name="Liao Q."/>
            <person name="Li Y."/>
            <person name="Zhou Q."/>
            <person name="Bi G."/>
            <person name="Li C."/>
            <person name="Du R."/>
            <person name="Wang X."/>
            <person name="Sun T."/>
            <person name="Guo L."/>
            <person name="Liang H."/>
            <person name="Lu P."/>
            <person name="Wu Y."/>
            <person name="Zhang Z."/>
            <person name="Ro D.K."/>
            <person name="Shang Y."/>
            <person name="Huang S."/>
            <person name="Yan J."/>
        </authorList>
    </citation>
    <scope>NUCLEOTIDE SEQUENCE [LARGE SCALE GENOMIC DNA]</scope>
    <source>
        <strain evidence="1">Ta-2019</strain>
    </source>
</reference>
<comment type="caution">
    <text evidence="1">The sequence shown here is derived from an EMBL/GenBank/DDBJ whole genome shotgun (WGS) entry which is preliminary data.</text>
</comment>
<accession>A0AA38C0N8</accession>
<dbReference type="AlphaFoldDB" id="A0AA38C0N8"/>
<organism evidence="1 2">
    <name type="scientific">Taxus chinensis</name>
    <name type="common">Chinese yew</name>
    <name type="synonym">Taxus wallichiana var. chinensis</name>
    <dbReference type="NCBI Taxonomy" id="29808"/>
    <lineage>
        <taxon>Eukaryota</taxon>
        <taxon>Viridiplantae</taxon>
        <taxon>Streptophyta</taxon>
        <taxon>Embryophyta</taxon>
        <taxon>Tracheophyta</taxon>
        <taxon>Spermatophyta</taxon>
        <taxon>Pinopsida</taxon>
        <taxon>Pinidae</taxon>
        <taxon>Conifers II</taxon>
        <taxon>Cupressales</taxon>
        <taxon>Taxaceae</taxon>
        <taxon>Taxus</taxon>
    </lineage>
</organism>
<sequence length="59" mass="6824">RRPYTIRIFFDGPWLLSANAAHRSETLCQRSQGVQPQLCVCDMHRREAHKEQQGDKAEG</sequence>
<keyword evidence="2" id="KW-1185">Reference proteome</keyword>
<name>A0AA38C0N8_TAXCH</name>